<dbReference type="AlphaFoldDB" id="A0A511AY09"/>
<dbReference type="Gene3D" id="3.40.50.2000">
    <property type="entry name" value="Glycogen Phosphorylase B"/>
    <property type="match status" value="2"/>
</dbReference>
<reference evidence="3 4" key="1">
    <citation type="submission" date="2019-07" db="EMBL/GenBank/DDBJ databases">
        <title>Whole genome shotgun sequence of Alkalibacterium kapii NBRC 103247.</title>
        <authorList>
            <person name="Hosoyama A."/>
            <person name="Uohara A."/>
            <person name="Ohji S."/>
            <person name="Ichikawa N."/>
        </authorList>
    </citation>
    <scope>NUCLEOTIDE SEQUENCE [LARGE SCALE GENOMIC DNA]</scope>
    <source>
        <strain evidence="3 4">NBRC 103247</strain>
    </source>
</reference>
<feature type="domain" description="Glycosyl transferase family 1" evidence="1">
    <location>
        <begin position="181"/>
        <end position="327"/>
    </location>
</feature>
<dbReference type="SUPFAM" id="SSF53756">
    <property type="entry name" value="UDP-Glycosyltransferase/glycogen phosphorylase"/>
    <property type="match status" value="1"/>
</dbReference>
<accession>A0A511AY09</accession>
<protein>
    <submittedName>
        <fullName evidence="3">Glycosyl transferase</fullName>
    </submittedName>
</protein>
<comment type="caution">
    <text evidence="3">The sequence shown here is derived from an EMBL/GenBank/DDBJ whole genome shotgun (WGS) entry which is preliminary data.</text>
</comment>
<organism evidence="3 4">
    <name type="scientific">Alkalibacterium kapii</name>
    <dbReference type="NCBI Taxonomy" id="426704"/>
    <lineage>
        <taxon>Bacteria</taxon>
        <taxon>Bacillati</taxon>
        <taxon>Bacillota</taxon>
        <taxon>Bacilli</taxon>
        <taxon>Lactobacillales</taxon>
        <taxon>Carnobacteriaceae</taxon>
        <taxon>Alkalibacterium</taxon>
    </lineage>
</organism>
<evidence type="ECO:0000259" key="1">
    <source>
        <dbReference type="Pfam" id="PF00534"/>
    </source>
</evidence>
<dbReference type="Proteomes" id="UP000321662">
    <property type="component" value="Unassembled WGS sequence"/>
</dbReference>
<dbReference type="Pfam" id="PF00534">
    <property type="entry name" value="Glycos_transf_1"/>
    <property type="match status" value="1"/>
</dbReference>
<dbReference type="EMBL" id="BJUY01000001">
    <property type="protein sequence ID" value="GEK90497.1"/>
    <property type="molecule type" value="Genomic_DNA"/>
</dbReference>
<dbReference type="InterPro" id="IPR028098">
    <property type="entry name" value="Glyco_trans_4-like_N"/>
</dbReference>
<dbReference type="PANTHER" id="PTHR45947:SF3">
    <property type="entry name" value="SULFOQUINOVOSYL TRANSFERASE SQD2"/>
    <property type="match status" value="1"/>
</dbReference>
<keyword evidence="4" id="KW-1185">Reference proteome</keyword>
<sequence>MKTFFLNAGNETGGGRVHIVSLLKELKNQQIDLIVFEEGPVAKAARQENINVYVFEQKSQFDLSVLFRLKRFIEKQGYSLVHTHGPRANTLFAFLKPFVKLKWIITLHSHPLMDFNNQGLKGKVFESIHIRTFNKADGVIAVSNEIKSYIQSRDVDSDQIKVIHNGILFPESPSRPNSGKTQLFTLVTVGRLTEIKGNTLLMDVLATFDKSNWRWMVCGDGEDLNSLSRKAAEYGLEHQIQFKGWLSAGEIKKVLAQADVFVLPSLSETFPLSLLEAASQKVPAIASNVGDVNKIIKDKSMGWLVAPNDRYALKRALEDAYHSWEKDELRFKGKQLYKHAEMFTLKKQAQSVLAFYKKILTEPPK</sequence>
<evidence type="ECO:0000259" key="2">
    <source>
        <dbReference type="Pfam" id="PF13439"/>
    </source>
</evidence>
<dbReference type="OrthoDB" id="9804196at2"/>
<keyword evidence="3" id="KW-0808">Transferase</keyword>
<dbReference type="InterPro" id="IPR001296">
    <property type="entry name" value="Glyco_trans_1"/>
</dbReference>
<name>A0A511AY09_9LACT</name>
<evidence type="ECO:0000313" key="3">
    <source>
        <dbReference type="EMBL" id="GEK90497.1"/>
    </source>
</evidence>
<evidence type="ECO:0000313" key="4">
    <source>
        <dbReference type="Proteomes" id="UP000321662"/>
    </source>
</evidence>
<proteinExistence type="predicted"/>
<feature type="domain" description="Glycosyltransferase subfamily 4-like N-terminal" evidence="2">
    <location>
        <begin position="13"/>
        <end position="167"/>
    </location>
</feature>
<gene>
    <name evidence="3" type="ORF">AKA01nite_01190</name>
</gene>
<dbReference type="InterPro" id="IPR050194">
    <property type="entry name" value="Glycosyltransferase_grp1"/>
</dbReference>
<dbReference type="RefSeq" id="WP_146922734.1">
    <property type="nucleotide sequence ID" value="NZ_BJUY01000001.1"/>
</dbReference>
<dbReference type="Pfam" id="PF13439">
    <property type="entry name" value="Glyco_transf_4"/>
    <property type="match status" value="1"/>
</dbReference>
<dbReference type="CDD" id="cd03801">
    <property type="entry name" value="GT4_PimA-like"/>
    <property type="match status" value="1"/>
</dbReference>
<dbReference type="PANTHER" id="PTHR45947">
    <property type="entry name" value="SULFOQUINOVOSYL TRANSFERASE SQD2"/>
    <property type="match status" value="1"/>
</dbReference>
<dbReference type="GO" id="GO:0016757">
    <property type="term" value="F:glycosyltransferase activity"/>
    <property type="evidence" value="ECO:0007669"/>
    <property type="project" value="InterPro"/>
</dbReference>